<sequence>MEQHQSPEGLQITIVLVTLAVIIVVTAFYLTFRKKKDTHHSGH</sequence>
<organism evidence="2 3">
    <name type="scientific">Pedobacter panaciterrae</name>
    <dbReference type="NCBI Taxonomy" id="363849"/>
    <lineage>
        <taxon>Bacteria</taxon>
        <taxon>Pseudomonadati</taxon>
        <taxon>Bacteroidota</taxon>
        <taxon>Sphingobacteriia</taxon>
        <taxon>Sphingobacteriales</taxon>
        <taxon>Sphingobacteriaceae</taxon>
        <taxon>Pedobacter</taxon>
    </lineage>
</organism>
<keyword evidence="1" id="KW-0472">Membrane</keyword>
<feature type="transmembrane region" description="Helical" evidence="1">
    <location>
        <begin position="12"/>
        <end position="32"/>
    </location>
</feature>
<dbReference type="RefSeq" id="WP_262889309.1">
    <property type="nucleotide sequence ID" value="NZ_JABMKW010000020.1"/>
</dbReference>
<name>A0ABU8NMG6_9SPHI</name>
<keyword evidence="1" id="KW-0812">Transmembrane</keyword>
<reference evidence="2 3" key="1">
    <citation type="submission" date="2024-03" db="EMBL/GenBank/DDBJ databases">
        <title>Sequence of Lycoming College Course Isolates.</title>
        <authorList>
            <person name="Plotts O."/>
            <person name="Newman J."/>
        </authorList>
    </citation>
    <scope>NUCLEOTIDE SEQUENCE [LARGE SCALE GENOMIC DNA]</scope>
    <source>
        <strain evidence="2 3">CJB-3</strain>
    </source>
</reference>
<accession>A0ABU8NMG6</accession>
<gene>
    <name evidence="2" type="ORF">WAE58_09625</name>
</gene>
<evidence type="ECO:0000313" key="3">
    <source>
        <dbReference type="Proteomes" id="UP001378956"/>
    </source>
</evidence>
<evidence type="ECO:0000313" key="2">
    <source>
        <dbReference type="EMBL" id="MEJ2902687.1"/>
    </source>
</evidence>
<proteinExistence type="predicted"/>
<evidence type="ECO:0000256" key="1">
    <source>
        <dbReference type="SAM" id="Phobius"/>
    </source>
</evidence>
<keyword evidence="3" id="KW-1185">Reference proteome</keyword>
<protein>
    <recommendedName>
        <fullName evidence="4">LPXTG-motif cell wall-anchored protein</fullName>
    </recommendedName>
</protein>
<evidence type="ECO:0008006" key="4">
    <source>
        <dbReference type="Google" id="ProtNLM"/>
    </source>
</evidence>
<keyword evidence="1" id="KW-1133">Transmembrane helix</keyword>
<comment type="caution">
    <text evidence="2">The sequence shown here is derived from an EMBL/GenBank/DDBJ whole genome shotgun (WGS) entry which is preliminary data.</text>
</comment>
<dbReference type="Proteomes" id="UP001378956">
    <property type="component" value="Unassembled WGS sequence"/>
</dbReference>
<dbReference type="EMBL" id="JBBEUB010000002">
    <property type="protein sequence ID" value="MEJ2902687.1"/>
    <property type="molecule type" value="Genomic_DNA"/>
</dbReference>